<dbReference type="Pfam" id="PF14526">
    <property type="entry name" value="Cass2"/>
    <property type="match status" value="1"/>
</dbReference>
<dbReference type="OrthoDB" id="9801008at2"/>
<evidence type="ECO:0000313" key="2">
    <source>
        <dbReference type="EMBL" id="RIE01197.1"/>
    </source>
</evidence>
<sequence length="270" mass="30278">MTTATLFCQSCGMPVASEEVHGTEHDGAKTDKYCTYCYQDGAFVQPDLTLKGMIEASIPYMVEEGMDEQHARELLQHQLPGLERWRGQQREADKDNDSGAVAAFSQPIVEPLVKQLDAFSIAGLAGVTANEAERGPDAKIAKLWERFWQQDQLQSLFSSGDEPHVSYGCYSNYSDGVNGSYQITVGCRIGSEQDVPEEWTRVDLPASRYAIFTSRRGPVVEVVVELWQHIWEWAETGSYKRTFTGDFERYDVRSANPNETVVEIYIAIAP</sequence>
<gene>
    <name evidence="2" type="ORF">D3H35_22635</name>
</gene>
<organism evidence="2 3">
    <name type="scientific">Cohnella faecalis</name>
    <dbReference type="NCBI Taxonomy" id="2315694"/>
    <lineage>
        <taxon>Bacteria</taxon>
        <taxon>Bacillati</taxon>
        <taxon>Bacillota</taxon>
        <taxon>Bacilli</taxon>
        <taxon>Bacillales</taxon>
        <taxon>Paenibacillaceae</taxon>
        <taxon>Cohnella</taxon>
    </lineage>
</organism>
<dbReference type="RefSeq" id="WP_119151462.1">
    <property type="nucleotide sequence ID" value="NZ_JBHSOV010000041.1"/>
</dbReference>
<accession>A0A398CMR8</accession>
<name>A0A398CMR8_9BACL</name>
<dbReference type="InterPro" id="IPR053182">
    <property type="entry name" value="YobU-like_regulator"/>
</dbReference>
<dbReference type="InterPro" id="IPR029441">
    <property type="entry name" value="Cass2"/>
</dbReference>
<dbReference type="InterPro" id="IPR011256">
    <property type="entry name" value="Reg_factor_effector_dom_sf"/>
</dbReference>
<reference evidence="2 3" key="1">
    <citation type="submission" date="2018-09" db="EMBL/GenBank/DDBJ databases">
        <title>Cohnella cavernae sp. nov., isolated from a karst cave.</title>
        <authorList>
            <person name="Zhu H."/>
        </authorList>
    </citation>
    <scope>NUCLEOTIDE SEQUENCE [LARGE SCALE GENOMIC DNA]</scope>
    <source>
        <strain evidence="2 3">K2E09-144</strain>
    </source>
</reference>
<comment type="caution">
    <text evidence="2">The sequence shown here is derived from an EMBL/GenBank/DDBJ whole genome shotgun (WGS) entry which is preliminary data.</text>
</comment>
<dbReference type="Pfam" id="PF12674">
    <property type="entry name" value="Zn_ribbon_2"/>
    <property type="match status" value="1"/>
</dbReference>
<dbReference type="SMART" id="SM00871">
    <property type="entry name" value="AraC_E_bind"/>
    <property type="match status" value="1"/>
</dbReference>
<proteinExistence type="predicted"/>
<dbReference type="Gene3D" id="3.20.80.10">
    <property type="entry name" value="Regulatory factor, effector binding domain"/>
    <property type="match status" value="1"/>
</dbReference>
<dbReference type="PANTHER" id="PTHR36444">
    <property type="entry name" value="TRANSCRIPTIONAL REGULATOR PROTEIN YOBU-RELATED"/>
    <property type="match status" value="1"/>
</dbReference>
<dbReference type="SUPFAM" id="SSF55136">
    <property type="entry name" value="Probable bacterial effector-binding domain"/>
    <property type="match status" value="1"/>
</dbReference>
<dbReference type="EMBL" id="QXJM01000040">
    <property type="protein sequence ID" value="RIE01197.1"/>
    <property type="molecule type" value="Genomic_DNA"/>
</dbReference>
<dbReference type="Proteomes" id="UP000266340">
    <property type="component" value="Unassembled WGS sequence"/>
</dbReference>
<keyword evidence="3" id="KW-1185">Reference proteome</keyword>
<dbReference type="InterPro" id="IPR025868">
    <property type="entry name" value="Zn_ribbon_dom_put"/>
</dbReference>
<evidence type="ECO:0000313" key="3">
    <source>
        <dbReference type="Proteomes" id="UP000266340"/>
    </source>
</evidence>
<dbReference type="InterPro" id="IPR010499">
    <property type="entry name" value="AraC_E-bd"/>
</dbReference>
<feature type="domain" description="AraC effector-binding" evidence="1">
    <location>
        <begin position="109"/>
        <end position="269"/>
    </location>
</feature>
<protein>
    <submittedName>
        <fullName evidence="2">Transcriptional regulator</fullName>
    </submittedName>
</protein>
<evidence type="ECO:0000259" key="1">
    <source>
        <dbReference type="SMART" id="SM00871"/>
    </source>
</evidence>
<dbReference type="PANTHER" id="PTHR36444:SF2">
    <property type="entry name" value="TRANSCRIPTIONAL REGULATOR PROTEIN YOBU-RELATED"/>
    <property type="match status" value="1"/>
</dbReference>
<dbReference type="AlphaFoldDB" id="A0A398CMR8"/>